<reference evidence="1 2" key="1">
    <citation type="submission" date="2019-08" db="EMBL/GenBank/DDBJ databases">
        <title>Whole genome of Aphis craccivora.</title>
        <authorList>
            <person name="Voronova N.V."/>
            <person name="Shulinski R.S."/>
            <person name="Bandarenka Y.V."/>
            <person name="Zhorov D.G."/>
            <person name="Warner D."/>
        </authorList>
    </citation>
    <scope>NUCLEOTIDE SEQUENCE [LARGE SCALE GENOMIC DNA]</scope>
    <source>
        <strain evidence="1">180601</strain>
        <tissue evidence="1">Whole Body</tissue>
    </source>
</reference>
<comment type="caution">
    <text evidence="1">The sequence shown here is derived from an EMBL/GenBank/DDBJ whole genome shotgun (WGS) entry which is preliminary data.</text>
</comment>
<keyword evidence="2" id="KW-1185">Reference proteome</keyword>
<dbReference type="AlphaFoldDB" id="A0A6G0VV64"/>
<evidence type="ECO:0000313" key="1">
    <source>
        <dbReference type="EMBL" id="KAF0710858.1"/>
    </source>
</evidence>
<protein>
    <submittedName>
        <fullName evidence="1">Uncharacterized protein</fullName>
    </submittedName>
</protein>
<proteinExistence type="predicted"/>
<evidence type="ECO:0000313" key="2">
    <source>
        <dbReference type="Proteomes" id="UP000478052"/>
    </source>
</evidence>
<dbReference type="Proteomes" id="UP000478052">
    <property type="component" value="Unassembled WGS sequence"/>
</dbReference>
<dbReference type="EMBL" id="VUJU01011502">
    <property type="protein sequence ID" value="KAF0710858.1"/>
    <property type="molecule type" value="Genomic_DNA"/>
</dbReference>
<sequence>MNVFGSSQSGEIKKINSNLEQSNKLYSDKLNKIEHLIEENHSSITRRTNRKVGINVYRHNRTYDKS</sequence>
<accession>A0A6G0VV64</accession>
<organism evidence="1 2">
    <name type="scientific">Aphis craccivora</name>
    <name type="common">Cowpea aphid</name>
    <dbReference type="NCBI Taxonomy" id="307492"/>
    <lineage>
        <taxon>Eukaryota</taxon>
        <taxon>Metazoa</taxon>
        <taxon>Ecdysozoa</taxon>
        <taxon>Arthropoda</taxon>
        <taxon>Hexapoda</taxon>
        <taxon>Insecta</taxon>
        <taxon>Pterygota</taxon>
        <taxon>Neoptera</taxon>
        <taxon>Paraneoptera</taxon>
        <taxon>Hemiptera</taxon>
        <taxon>Sternorrhyncha</taxon>
        <taxon>Aphidomorpha</taxon>
        <taxon>Aphidoidea</taxon>
        <taxon>Aphididae</taxon>
        <taxon>Aphidini</taxon>
        <taxon>Aphis</taxon>
        <taxon>Aphis</taxon>
    </lineage>
</organism>
<gene>
    <name evidence="1" type="ORF">FWK35_00029323</name>
</gene>
<name>A0A6G0VV64_APHCR</name>